<keyword evidence="3" id="KW-0862">Zinc</keyword>
<organism evidence="5 6">
    <name type="scientific">Mesorhizobium waimense</name>
    <dbReference type="NCBI Taxonomy" id="1300307"/>
    <lineage>
        <taxon>Bacteria</taxon>
        <taxon>Pseudomonadati</taxon>
        <taxon>Pseudomonadota</taxon>
        <taxon>Alphaproteobacteria</taxon>
        <taxon>Hyphomicrobiales</taxon>
        <taxon>Phyllobacteriaceae</taxon>
        <taxon>Mesorhizobium</taxon>
    </lineage>
</organism>
<feature type="domain" description="Zinc finger CHC2-type" evidence="4">
    <location>
        <begin position="32"/>
        <end position="89"/>
    </location>
</feature>
<dbReference type="Gene3D" id="3.40.1360.10">
    <property type="match status" value="1"/>
</dbReference>
<evidence type="ECO:0000256" key="1">
    <source>
        <dbReference type="ARBA" id="ARBA00022723"/>
    </source>
</evidence>
<dbReference type="AlphaFoldDB" id="A0A3A5L7F0"/>
<name>A0A3A5L7F0_9HYPH</name>
<evidence type="ECO:0000313" key="5">
    <source>
        <dbReference type="EMBL" id="RJT42031.1"/>
    </source>
</evidence>
<dbReference type="GO" id="GO:0005737">
    <property type="term" value="C:cytoplasm"/>
    <property type="evidence" value="ECO:0007669"/>
    <property type="project" value="TreeGrafter"/>
</dbReference>
<dbReference type="Gene3D" id="3.90.580.10">
    <property type="entry name" value="Zinc finger, CHC2-type domain"/>
    <property type="match status" value="1"/>
</dbReference>
<dbReference type="GO" id="GO:0008270">
    <property type="term" value="F:zinc ion binding"/>
    <property type="evidence" value="ECO:0007669"/>
    <property type="project" value="UniProtKB-KW"/>
</dbReference>
<dbReference type="PANTHER" id="PTHR30313">
    <property type="entry name" value="DNA PRIMASE"/>
    <property type="match status" value="1"/>
</dbReference>
<keyword evidence="6" id="KW-1185">Reference proteome</keyword>
<dbReference type="InterPro" id="IPR050219">
    <property type="entry name" value="DnaG_primase"/>
</dbReference>
<dbReference type="InterPro" id="IPR034154">
    <property type="entry name" value="TOPRIM_DnaG/twinkle"/>
</dbReference>
<dbReference type="GO" id="GO:0003899">
    <property type="term" value="F:DNA-directed RNA polymerase activity"/>
    <property type="evidence" value="ECO:0007669"/>
    <property type="project" value="InterPro"/>
</dbReference>
<accession>A0A3A5L7F0</accession>
<evidence type="ECO:0000256" key="2">
    <source>
        <dbReference type="ARBA" id="ARBA00022771"/>
    </source>
</evidence>
<proteinExistence type="predicted"/>
<protein>
    <recommendedName>
        <fullName evidence="4">Zinc finger CHC2-type domain-containing protein</fullName>
    </recommendedName>
</protein>
<dbReference type="SMART" id="SM00400">
    <property type="entry name" value="ZnF_CHCC"/>
    <property type="match status" value="1"/>
</dbReference>
<dbReference type="EMBL" id="QZWZ01000002">
    <property type="protein sequence ID" value="RJT42031.1"/>
    <property type="molecule type" value="Genomic_DNA"/>
</dbReference>
<dbReference type="InterPro" id="IPR036977">
    <property type="entry name" value="DNA_primase_Znf_CHC2"/>
</dbReference>
<dbReference type="GO" id="GO:0003677">
    <property type="term" value="F:DNA binding"/>
    <property type="evidence" value="ECO:0007669"/>
    <property type="project" value="InterPro"/>
</dbReference>
<dbReference type="Pfam" id="PF01807">
    <property type="entry name" value="Zn_ribbon_DnaG"/>
    <property type="match status" value="1"/>
</dbReference>
<evidence type="ECO:0000256" key="3">
    <source>
        <dbReference type="ARBA" id="ARBA00022833"/>
    </source>
</evidence>
<dbReference type="OrthoDB" id="9811157at2"/>
<dbReference type="CDD" id="cd01029">
    <property type="entry name" value="TOPRIM_primases"/>
    <property type="match status" value="1"/>
</dbReference>
<dbReference type="InterPro" id="IPR002694">
    <property type="entry name" value="Znf_CHC2"/>
</dbReference>
<reference evidence="5 6" key="1">
    <citation type="submission" date="2018-09" db="EMBL/GenBank/DDBJ databases">
        <title>Mesorhizobium carmichaelinearum sp. nov. isolated from Carmichaelinea spp. root nodules in New Zealand.</title>
        <authorList>
            <person name="De Meyer S.E."/>
        </authorList>
    </citation>
    <scope>NUCLEOTIDE SEQUENCE [LARGE SCALE GENOMIC DNA]</scope>
    <source>
        <strain evidence="5 6">ICMP19557</strain>
    </source>
</reference>
<comment type="caution">
    <text evidence="5">The sequence shown here is derived from an EMBL/GenBank/DDBJ whole genome shotgun (WGS) entry which is preliminary data.</text>
</comment>
<evidence type="ECO:0000259" key="4">
    <source>
        <dbReference type="SMART" id="SM00400"/>
    </source>
</evidence>
<sequence length="290" mass="31722">MANDVERIRREVSLPATAESFGVRLEEDGKERVACCPFHADNTASFTIFTGNDHVERFHCFGCGERGDVLDFVQGIKGVDLKEAIRILGGGKAGPNITPRKVEARDVYAGIVPLHPAGEIVVGRKVTLYNPKRADTDREWGSFAPSMVFPYSRADGSLIGYVLRHDLPDGGKETPMVMWVRLPNGKECWSRFPFPRPRPLYGLMSLRDGQVIVVEGEKCRDKLASASGRNVVTWPGGTYGINHVDWSPLAGRSAVIWPDDDEPGLKTAGEIAGLLTGLGCSVKMMLRAAQ</sequence>
<keyword evidence="1" id="KW-0479">Metal-binding</keyword>
<dbReference type="RefSeq" id="WP_120012987.1">
    <property type="nucleotide sequence ID" value="NZ_QZWZ01000002.1"/>
</dbReference>
<keyword evidence="2" id="KW-0863">Zinc-finger</keyword>
<dbReference type="GO" id="GO:0006269">
    <property type="term" value="P:DNA replication, synthesis of primer"/>
    <property type="evidence" value="ECO:0007669"/>
    <property type="project" value="TreeGrafter"/>
</dbReference>
<dbReference type="Proteomes" id="UP000272706">
    <property type="component" value="Unassembled WGS sequence"/>
</dbReference>
<dbReference type="PANTHER" id="PTHR30313:SF2">
    <property type="entry name" value="DNA PRIMASE"/>
    <property type="match status" value="1"/>
</dbReference>
<gene>
    <name evidence="5" type="ORF">D3227_04975</name>
</gene>
<dbReference type="SUPFAM" id="SSF57783">
    <property type="entry name" value="Zinc beta-ribbon"/>
    <property type="match status" value="1"/>
</dbReference>
<evidence type="ECO:0000313" key="6">
    <source>
        <dbReference type="Proteomes" id="UP000272706"/>
    </source>
</evidence>